<dbReference type="OrthoDB" id="1741277at2759"/>
<gene>
    <name evidence="2" type="ORF">JCGZ_03709</name>
</gene>
<sequence length="98" mass="11054">MVEMDSLECIRLVSSPDSQNLRFANIFHQCRMLIQKAWVVQFRHVYREGNKEADFLANMAVTAGSQDVILQQPPSELQSLLRDDLQGRGMATGTVVCV</sequence>
<dbReference type="GO" id="GO:0003676">
    <property type="term" value="F:nucleic acid binding"/>
    <property type="evidence" value="ECO:0007669"/>
    <property type="project" value="InterPro"/>
</dbReference>
<reference evidence="2 3" key="1">
    <citation type="journal article" date="2014" name="PLoS ONE">
        <title>Global Analysis of Gene Expression Profiles in Physic Nut (Jatropha curcas L.) Seedlings Exposed to Salt Stress.</title>
        <authorList>
            <person name="Zhang L."/>
            <person name="Zhang C."/>
            <person name="Wu P."/>
            <person name="Chen Y."/>
            <person name="Li M."/>
            <person name="Jiang H."/>
            <person name="Wu G."/>
        </authorList>
    </citation>
    <scope>NUCLEOTIDE SEQUENCE [LARGE SCALE GENOMIC DNA]</scope>
    <source>
        <strain evidence="3">cv. GZQX0401</strain>
        <tissue evidence="2">Young leaves</tissue>
    </source>
</reference>
<organism evidence="2 3">
    <name type="scientific">Jatropha curcas</name>
    <name type="common">Barbados nut</name>
    <dbReference type="NCBI Taxonomy" id="180498"/>
    <lineage>
        <taxon>Eukaryota</taxon>
        <taxon>Viridiplantae</taxon>
        <taxon>Streptophyta</taxon>
        <taxon>Embryophyta</taxon>
        <taxon>Tracheophyta</taxon>
        <taxon>Spermatophyta</taxon>
        <taxon>Magnoliopsida</taxon>
        <taxon>eudicotyledons</taxon>
        <taxon>Gunneridae</taxon>
        <taxon>Pentapetalae</taxon>
        <taxon>rosids</taxon>
        <taxon>fabids</taxon>
        <taxon>Malpighiales</taxon>
        <taxon>Euphorbiaceae</taxon>
        <taxon>Crotonoideae</taxon>
        <taxon>Jatropheae</taxon>
        <taxon>Jatropha</taxon>
    </lineage>
</organism>
<dbReference type="CDD" id="cd06222">
    <property type="entry name" value="RNase_H_like"/>
    <property type="match status" value="1"/>
</dbReference>
<evidence type="ECO:0000259" key="1">
    <source>
        <dbReference type="Pfam" id="PF13456"/>
    </source>
</evidence>
<dbReference type="GO" id="GO:0004523">
    <property type="term" value="F:RNA-DNA hybrid ribonuclease activity"/>
    <property type="evidence" value="ECO:0007669"/>
    <property type="project" value="InterPro"/>
</dbReference>
<accession>A0A067KTE5</accession>
<evidence type="ECO:0000313" key="3">
    <source>
        <dbReference type="Proteomes" id="UP000027138"/>
    </source>
</evidence>
<feature type="domain" description="RNase H type-1" evidence="1">
    <location>
        <begin position="2"/>
        <end position="60"/>
    </location>
</feature>
<dbReference type="PANTHER" id="PTHR34023">
    <property type="entry name" value="RNASE H DOMAIN-CONTAINING PROTEIN"/>
    <property type="match status" value="1"/>
</dbReference>
<dbReference type="InterPro" id="IPR012337">
    <property type="entry name" value="RNaseH-like_sf"/>
</dbReference>
<dbReference type="SUPFAM" id="SSF53098">
    <property type="entry name" value="Ribonuclease H-like"/>
    <property type="match status" value="1"/>
</dbReference>
<dbReference type="InterPro" id="IPR044730">
    <property type="entry name" value="RNase_H-like_dom_plant"/>
</dbReference>
<keyword evidence="3" id="KW-1185">Reference proteome</keyword>
<dbReference type="Gene3D" id="3.30.420.10">
    <property type="entry name" value="Ribonuclease H-like superfamily/Ribonuclease H"/>
    <property type="match status" value="1"/>
</dbReference>
<protein>
    <recommendedName>
        <fullName evidence="1">RNase H type-1 domain-containing protein</fullName>
    </recommendedName>
</protein>
<dbReference type="AlphaFoldDB" id="A0A067KTE5"/>
<evidence type="ECO:0000313" key="2">
    <source>
        <dbReference type="EMBL" id="KDP39427.1"/>
    </source>
</evidence>
<dbReference type="Proteomes" id="UP000027138">
    <property type="component" value="Unassembled WGS sequence"/>
</dbReference>
<proteinExistence type="predicted"/>
<name>A0A067KTE5_JATCU</name>
<dbReference type="InterPro" id="IPR036397">
    <property type="entry name" value="RNaseH_sf"/>
</dbReference>
<dbReference type="PANTHER" id="PTHR34023:SF4">
    <property type="entry name" value="RNASE H TYPE-1 DOMAIN-CONTAINING PROTEIN"/>
    <property type="match status" value="1"/>
</dbReference>
<dbReference type="Pfam" id="PF13456">
    <property type="entry name" value="RVT_3"/>
    <property type="match status" value="1"/>
</dbReference>
<dbReference type="InterPro" id="IPR002156">
    <property type="entry name" value="RNaseH_domain"/>
</dbReference>
<dbReference type="EMBL" id="KK914352">
    <property type="protein sequence ID" value="KDP39427.1"/>
    <property type="molecule type" value="Genomic_DNA"/>
</dbReference>